<dbReference type="Pfam" id="PF01551">
    <property type="entry name" value="Peptidase_M23"/>
    <property type="match status" value="1"/>
</dbReference>
<evidence type="ECO:0000313" key="2">
    <source>
        <dbReference type="EMBL" id="OGD63032.1"/>
    </source>
</evidence>
<evidence type="ECO:0000313" key="3">
    <source>
        <dbReference type="Proteomes" id="UP000177006"/>
    </source>
</evidence>
<dbReference type="STRING" id="1797457.A2160_05300"/>
<feature type="domain" description="M23ase beta-sheet core" evidence="1">
    <location>
        <begin position="66"/>
        <end position="155"/>
    </location>
</feature>
<dbReference type="PANTHER" id="PTHR21666:SF270">
    <property type="entry name" value="MUREIN HYDROLASE ACTIVATOR ENVC"/>
    <property type="match status" value="1"/>
</dbReference>
<name>A0A1F5E6K7_9BACT</name>
<sequence length="195" mass="21454">MDYKTKTNLILPFKGTLMVSNGGRTAETNNHIRPVATGPQNQLYAYDFRTDNTGKEETLADYPVFGMEILAPGDGKVIQVIDGAIDVLPGEQDRNIGVGNAVIIDHQNGEYSLLCHFKYQSIKVKVGDKVKQGQILGLCGNTGNTTQPHIHFNLQDGPLMHKAKALPAQFAKIMVDGEVKTNFEPVRFQEVSNIE</sequence>
<proteinExistence type="predicted"/>
<evidence type="ECO:0000259" key="1">
    <source>
        <dbReference type="Pfam" id="PF01551"/>
    </source>
</evidence>
<dbReference type="CDD" id="cd12797">
    <property type="entry name" value="M23_peptidase"/>
    <property type="match status" value="1"/>
</dbReference>
<dbReference type="Proteomes" id="UP000177006">
    <property type="component" value="Unassembled WGS sequence"/>
</dbReference>
<dbReference type="Gene3D" id="2.70.70.10">
    <property type="entry name" value="Glucose Permease (Domain IIA)"/>
    <property type="match status" value="1"/>
</dbReference>
<protein>
    <recommendedName>
        <fullName evidence="1">M23ase beta-sheet core domain-containing protein</fullName>
    </recommendedName>
</protein>
<comment type="caution">
    <text evidence="2">The sequence shown here is derived from an EMBL/GenBank/DDBJ whole genome shotgun (WGS) entry which is preliminary data.</text>
</comment>
<dbReference type="PANTHER" id="PTHR21666">
    <property type="entry name" value="PEPTIDASE-RELATED"/>
    <property type="match status" value="1"/>
</dbReference>
<dbReference type="SUPFAM" id="SSF51261">
    <property type="entry name" value="Duplicated hybrid motif"/>
    <property type="match status" value="1"/>
</dbReference>
<dbReference type="InterPro" id="IPR050570">
    <property type="entry name" value="Cell_wall_metabolism_enzyme"/>
</dbReference>
<reference evidence="2 3" key="1">
    <citation type="journal article" date="2016" name="Nat. Commun.">
        <title>Thousands of microbial genomes shed light on interconnected biogeochemical processes in an aquifer system.</title>
        <authorList>
            <person name="Anantharaman K."/>
            <person name="Brown C.T."/>
            <person name="Hug L.A."/>
            <person name="Sharon I."/>
            <person name="Castelle C.J."/>
            <person name="Probst A.J."/>
            <person name="Thomas B.C."/>
            <person name="Singh A."/>
            <person name="Wilkins M.J."/>
            <person name="Karaoz U."/>
            <person name="Brodie E.L."/>
            <person name="Williams K.H."/>
            <person name="Hubbard S.S."/>
            <person name="Banfield J.F."/>
        </authorList>
    </citation>
    <scope>NUCLEOTIDE SEQUENCE [LARGE SCALE GENOMIC DNA]</scope>
</reference>
<gene>
    <name evidence="2" type="ORF">A2160_05300</name>
</gene>
<dbReference type="AlphaFoldDB" id="A0A1F5E6K7"/>
<dbReference type="InterPro" id="IPR016047">
    <property type="entry name" value="M23ase_b-sheet_dom"/>
</dbReference>
<accession>A0A1F5E6K7</accession>
<dbReference type="EMBL" id="MEZK01000013">
    <property type="protein sequence ID" value="OGD63032.1"/>
    <property type="molecule type" value="Genomic_DNA"/>
</dbReference>
<dbReference type="InterPro" id="IPR011055">
    <property type="entry name" value="Dup_hybrid_motif"/>
</dbReference>
<organism evidence="2 3">
    <name type="scientific">Candidatus Beckwithbacteria bacterium RBG_13_42_9</name>
    <dbReference type="NCBI Taxonomy" id="1797457"/>
    <lineage>
        <taxon>Bacteria</taxon>
        <taxon>Candidatus Beckwithiibacteriota</taxon>
    </lineage>
</organism>
<dbReference type="GO" id="GO:0004222">
    <property type="term" value="F:metalloendopeptidase activity"/>
    <property type="evidence" value="ECO:0007669"/>
    <property type="project" value="TreeGrafter"/>
</dbReference>